<dbReference type="InterPro" id="IPR036397">
    <property type="entry name" value="RNaseH_sf"/>
</dbReference>
<feature type="region of interest" description="Disordered" evidence="4">
    <location>
        <begin position="186"/>
        <end position="228"/>
    </location>
</feature>
<name>A0A6L2LX21_TANCI</name>
<dbReference type="Gene3D" id="3.30.420.10">
    <property type="entry name" value="Ribonuclease H-like superfamily/Ribonuclease H"/>
    <property type="match status" value="1"/>
</dbReference>
<organism evidence="6">
    <name type="scientific">Tanacetum cinerariifolium</name>
    <name type="common">Dalmatian daisy</name>
    <name type="synonym">Chrysanthemum cinerariifolium</name>
    <dbReference type="NCBI Taxonomy" id="118510"/>
    <lineage>
        <taxon>Eukaryota</taxon>
        <taxon>Viridiplantae</taxon>
        <taxon>Streptophyta</taxon>
        <taxon>Embryophyta</taxon>
        <taxon>Tracheophyta</taxon>
        <taxon>Spermatophyta</taxon>
        <taxon>Magnoliopsida</taxon>
        <taxon>eudicotyledons</taxon>
        <taxon>Gunneridae</taxon>
        <taxon>Pentapetalae</taxon>
        <taxon>asterids</taxon>
        <taxon>campanulids</taxon>
        <taxon>Asterales</taxon>
        <taxon>Asteraceae</taxon>
        <taxon>Asteroideae</taxon>
        <taxon>Anthemideae</taxon>
        <taxon>Anthemidinae</taxon>
        <taxon>Tanacetum</taxon>
    </lineage>
</organism>
<dbReference type="GO" id="GO:0046872">
    <property type="term" value="F:metal ion binding"/>
    <property type="evidence" value="ECO:0007669"/>
    <property type="project" value="UniProtKB-KW"/>
</dbReference>
<evidence type="ECO:0000256" key="4">
    <source>
        <dbReference type="SAM" id="MobiDB-lite"/>
    </source>
</evidence>
<accession>A0A6L2LX21</accession>
<dbReference type="PANTHER" id="PTHR42648">
    <property type="entry name" value="TRANSPOSASE, PUTATIVE-RELATED"/>
    <property type="match status" value="1"/>
</dbReference>
<evidence type="ECO:0000259" key="5">
    <source>
        <dbReference type="PROSITE" id="PS50994"/>
    </source>
</evidence>
<proteinExistence type="predicted"/>
<evidence type="ECO:0000256" key="2">
    <source>
        <dbReference type="ARBA" id="ARBA00022801"/>
    </source>
</evidence>
<dbReference type="GO" id="GO:0016787">
    <property type="term" value="F:hydrolase activity"/>
    <property type="evidence" value="ECO:0007669"/>
    <property type="project" value="UniProtKB-KW"/>
</dbReference>
<evidence type="ECO:0000256" key="1">
    <source>
        <dbReference type="ARBA" id="ARBA00022723"/>
    </source>
</evidence>
<evidence type="ECO:0000313" key="6">
    <source>
        <dbReference type="EMBL" id="GEU66313.1"/>
    </source>
</evidence>
<dbReference type="InterPro" id="IPR013103">
    <property type="entry name" value="RVT_2"/>
</dbReference>
<dbReference type="EMBL" id="BKCJ010005359">
    <property type="protein sequence ID" value="GEU66313.1"/>
    <property type="molecule type" value="Genomic_DNA"/>
</dbReference>
<dbReference type="PROSITE" id="PS50994">
    <property type="entry name" value="INTEGRASE"/>
    <property type="match status" value="1"/>
</dbReference>
<dbReference type="Pfam" id="PF07727">
    <property type="entry name" value="RVT_2"/>
    <property type="match status" value="1"/>
</dbReference>
<dbReference type="GO" id="GO:0015074">
    <property type="term" value="P:DNA integration"/>
    <property type="evidence" value="ECO:0007669"/>
    <property type="project" value="InterPro"/>
</dbReference>
<evidence type="ECO:0000256" key="3">
    <source>
        <dbReference type="SAM" id="Coils"/>
    </source>
</evidence>
<dbReference type="InterPro" id="IPR039537">
    <property type="entry name" value="Retrotran_Ty1/copia-like"/>
</dbReference>
<feature type="coiled-coil region" evidence="3">
    <location>
        <begin position="984"/>
        <end position="1021"/>
    </location>
</feature>
<dbReference type="InterPro" id="IPR001584">
    <property type="entry name" value="Integrase_cat-core"/>
</dbReference>
<comment type="caution">
    <text evidence="6">The sequence shown here is derived from an EMBL/GenBank/DDBJ whole genome shotgun (WGS) entry which is preliminary data.</text>
</comment>
<dbReference type="PANTHER" id="PTHR42648:SF32">
    <property type="entry name" value="RIBONUCLEASE H-LIKE DOMAIN, GAG-PRE-INTEGRASE DOMAIN PROTEIN-RELATED"/>
    <property type="match status" value="1"/>
</dbReference>
<sequence>MLNTVHLIRINDTILWPSFSSLKGFMEAEIEIILNGDSPTPTRVIEGVVQPVAPTTVEQRLARKNELKARGTLLMALPDTHQLKFNIHKDAKTLMEAIEKRFGGNKETKKSNSPQLDNDDLKQINVDDLEETNLKWQMTMLTVRARWSATTATGKGTLQESVGRRRNNQLCPPGIHLLKFFPDNEFSSETDESLPASPLYDRPSVKPVENSIPAANPKTDIPKPQANGNSRNIKACFVFTIAVPQPHVTRPRPTKSVVTKPFSPPRRTINHRPSPPASNFSPKVTASKDPKETLDDSNLWHRRLSHINFKTMNTLVKGNLVRGLPTKVFENNHTCVACKKGKQHRAFCKTNPVSFVSQPLQRSDNGTEFKNQDLNQFCWIKEIKREFSLPRTPQQNGITKRKNRTLTKAARTVLADSLLPIPFWAEAVNTACYVQNRVLVTKPHNKTPYELLLGRTPSIGFVRLFGYPVTILNTLDPLGKFDGKVDERFLVGNSTDDDAAFEVNEQEFEVEKPESEVHVSPSSCVKTKKHNDKTTKEAKGKSPVEFSSRVRKLIKEFEDFTDNSTNKVNATSTLVSAVEENSTNNTNTFSIASPSNTIADFTNLETTITLSLIPINRVHGDHLVSQIIGDLSTGPLTRSMKRMVTDEEPKRVHQALKDPSWIEAMQEELLQFKMQKVWVLVDLPNGKRAKGYIQDEVIDYEEVFAPVTRIEAIRLFLAYASFMGFMVYQMDVKSAFLYETIKKEVYVCQPLGFEDPNYPDKVYKVVNKLYGLHQAPRACPDQTVFGKDSSNPLMANNLPKIVWYSTYHVALMKSWLVQKQTAIGQMATGKENSNPFMADASKGFDQIIDFLNASAIQYALIVNPNIYVSCIKQFWSSVLVKKVNDVTRLQALVDMKKVIITKATVQEALRLDDAESIDCLPNEEIFTELAWMGYDKPLTNLTFYKAFFSSQWKFLIHTILQYMIAKRTSWNEFSSSMASAKTKEQMEEEDIKVLKRTSESLEEKAARKQKFDEKVEELKKHLQIVPNNYEDVYTEATPLALKVPVVDYAIHTENNKPYFKIIRADGTHQLFLSFLSLLRNFDKEDLENDLAGRAKIPIDKTSKIYTKGLRLLVKDLLLPIQVDAVERCY</sequence>
<gene>
    <name evidence="6" type="ORF">Tci_038291</name>
</gene>
<dbReference type="InterPro" id="IPR025724">
    <property type="entry name" value="GAG-pre-integrase_dom"/>
</dbReference>
<reference evidence="6" key="1">
    <citation type="journal article" date="2019" name="Sci. Rep.">
        <title>Draft genome of Tanacetum cinerariifolium, the natural source of mosquito coil.</title>
        <authorList>
            <person name="Yamashiro T."/>
            <person name="Shiraishi A."/>
            <person name="Satake H."/>
            <person name="Nakayama K."/>
        </authorList>
    </citation>
    <scope>NUCLEOTIDE SEQUENCE</scope>
</reference>
<dbReference type="SUPFAM" id="SSF53098">
    <property type="entry name" value="Ribonuclease H-like"/>
    <property type="match status" value="1"/>
</dbReference>
<dbReference type="Pfam" id="PF13976">
    <property type="entry name" value="gag_pre-integrs"/>
    <property type="match status" value="1"/>
</dbReference>
<protein>
    <submittedName>
        <fullName evidence="6">Retrovirus-related Pol polyprotein from transposon TNT 1-94</fullName>
    </submittedName>
</protein>
<keyword evidence="1" id="KW-0479">Metal-binding</keyword>
<feature type="region of interest" description="Disordered" evidence="4">
    <location>
        <begin position="249"/>
        <end position="294"/>
    </location>
</feature>
<dbReference type="InterPro" id="IPR012337">
    <property type="entry name" value="RNaseH-like_sf"/>
</dbReference>
<keyword evidence="3" id="KW-0175">Coiled coil</keyword>
<dbReference type="GO" id="GO:0003676">
    <property type="term" value="F:nucleic acid binding"/>
    <property type="evidence" value="ECO:0007669"/>
    <property type="project" value="InterPro"/>
</dbReference>
<dbReference type="AlphaFoldDB" id="A0A6L2LX21"/>
<feature type="domain" description="Integrase catalytic" evidence="5">
    <location>
        <begin position="363"/>
        <end position="456"/>
    </location>
</feature>
<keyword evidence="2" id="KW-0378">Hydrolase</keyword>